<organism evidence="1 2">
    <name type="scientific">Acetobacter malorum</name>
    <dbReference type="NCBI Taxonomy" id="178901"/>
    <lineage>
        <taxon>Bacteria</taxon>
        <taxon>Pseudomonadati</taxon>
        <taxon>Pseudomonadota</taxon>
        <taxon>Alphaproteobacteria</taxon>
        <taxon>Acetobacterales</taxon>
        <taxon>Acetobacteraceae</taxon>
        <taxon>Acetobacter</taxon>
    </lineage>
</organism>
<name>A0A177FZ43_9PROT</name>
<accession>A0A177FZ43</accession>
<evidence type="ECO:0000313" key="1">
    <source>
        <dbReference type="EMBL" id="OAG73419.1"/>
    </source>
</evidence>
<dbReference type="EMBL" id="LVHD01000265">
    <property type="protein sequence ID" value="OAG73419.1"/>
    <property type="molecule type" value="Genomic_DNA"/>
</dbReference>
<gene>
    <name evidence="1" type="ORF">Amal_04013</name>
</gene>
<sequence length="106" mass="12082">MVTGFEMPHTGPDFNHNTRALMPQNGRKQTFWVRAGEGIFIRVAQARRLDLHQNLAFTRAFQLHGFNFQRFARFKGYGCPYVHSIPLLAECPCVIQRAGCSCLSKP</sequence>
<proteinExistence type="predicted"/>
<dbReference type="AlphaFoldDB" id="A0A177FZ43"/>
<dbReference type="Proteomes" id="UP000077349">
    <property type="component" value="Unassembled WGS sequence"/>
</dbReference>
<dbReference type="AntiFam" id="ANF00088">
    <property type="entry name" value="Shadow ORF (opposite Fdh)"/>
</dbReference>
<protein>
    <submittedName>
        <fullName evidence="1">Uncharacterized protein</fullName>
    </submittedName>
</protein>
<evidence type="ECO:0000313" key="2">
    <source>
        <dbReference type="Proteomes" id="UP000077349"/>
    </source>
</evidence>
<comment type="caution">
    <text evidence="1">The sequence shown here is derived from an EMBL/GenBank/DDBJ whole genome shotgun (WGS) entry which is preliminary data.</text>
</comment>
<reference evidence="1 2" key="1">
    <citation type="submission" date="2016-03" db="EMBL/GenBank/DDBJ databases">
        <title>Draft genome sequence of Acetobacter malorum CECT 7742, a strain isolated from strawberry vinegar.</title>
        <authorList>
            <person name="Sainz F."/>
            <person name="Mas A."/>
            <person name="Torija M.J."/>
        </authorList>
    </citation>
    <scope>NUCLEOTIDE SEQUENCE [LARGE SCALE GENOMIC DNA]</scope>
    <source>
        <strain evidence="1 2">CECT 7742</strain>
    </source>
</reference>